<dbReference type="STRING" id="1009370.ALO_12391"/>
<sequence>MCESDTSYIYSEEQLIVLCREWQQRLRLECWEVALRIARQRDFDLKNAQGECCYTKETALATIKILDPTDYPQSPFKYDMEIVLVHELLHLHFCMFDKTEYGSLDETMMERSIDHIAKALVKLKRQSGLKAENAVMRGRYP</sequence>
<accession>F7NK65</accession>
<gene>
    <name evidence="1" type="ORF">ALO_12391</name>
</gene>
<proteinExistence type="predicted"/>
<dbReference type="AlphaFoldDB" id="F7NK65"/>
<dbReference type="OrthoDB" id="1685188at2"/>
<evidence type="ECO:0000313" key="1">
    <source>
        <dbReference type="EMBL" id="EGO63506.1"/>
    </source>
</evidence>
<organism evidence="1 2">
    <name type="scientific">Acetonema longum DSM 6540</name>
    <dbReference type="NCBI Taxonomy" id="1009370"/>
    <lineage>
        <taxon>Bacteria</taxon>
        <taxon>Bacillati</taxon>
        <taxon>Bacillota</taxon>
        <taxon>Negativicutes</taxon>
        <taxon>Acetonemataceae</taxon>
        <taxon>Acetonema</taxon>
    </lineage>
</organism>
<evidence type="ECO:0000313" key="2">
    <source>
        <dbReference type="Proteomes" id="UP000003240"/>
    </source>
</evidence>
<evidence type="ECO:0008006" key="3">
    <source>
        <dbReference type="Google" id="ProtNLM"/>
    </source>
</evidence>
<name>F7NK65_9FIRM</name>
<dbReference type="EMBL" id="AFGF01000107">
    <property type="protein sequence ID" value="EGO63506.1"/>
    <property type="molecule type" value="Genomic_DNA"/>
</dbReference>
<dbReference type="Proteomes" id="UP000003240">
    <property type="component" value="Unassembled WGS sequence"/>
</dbReference>
<protein>
    <recommendedName>
        <fullName evidence="3">SprT-like domain-containing protein</fullName>
    </recommendedName>
</protein>
<comment type="caution">
    <text evidence="1">The sequence shown here is derived from an EMBL/GenBank/DDBJ whole genome shotgun (WGS) entry which is preliminary data.</text>
</comment>
<keyword evidence="2" id="KW-1185">Reference proteome</keyword>
<reference evidence="1 2" key="1">
    <citation type="journal article" date="2011" name="EMBO J.">
        <title>Structural diversity of bacterial flagellar motors.</title>
        <authorList>
            <person name="Chen S."/>
            <person name="Beeby M."/>
            <person name="Murphy G.E."/>
            <person name="Leadbetter J.R."/>
            <person name="Hendrixson D.R."/>
            <person name="Briegel A."/>
            <person name="Li Z."/>
            <person name="Shi J."/>
            <person name="Tocheva E.I."/>
            <person name="Muller A."/>
            <person name="Dobro M.J."/>
            <person name="Jensen G.J."/>
        </authorList>
    </citation>
    <scope>NUCLEOTIDE SEQUENCE [LARGE SCALE GENOMIC DNA]</scope>
    <source>
        <strain evidence="1 2">DSM 6540</strain>
    </source>
</reference>
<dbReference type="eggNOG" id="ENOG5033NBI">
    <property type="taxonomic scope" value="Bacteria"/>
</dbReference>
<dbReference type="RefSeq" id="WP_004096079.1">
    <property type="nucleotide sequence ID" value="NZ_AFGF01000107.1"/>
</dbReference>